<evidence type="ECO:0000256" key="1">
    <source>
        <dbReference type="ARBA" id="ARBA00010641"/>
    </source>
</evidence>
<reference evidence="7 8" key="1">
    <citation type="submission" date="2019-06" db="EMBL/GenBank/DDBJ databases">
        <title>Sequencing the genomes of 1000 actinobacteria strains.</title>
        <authorList>
            <person name="Klenk H.-P."/>
        </authorList>
    </citation>
    <scope>NUCLEOTIDE SEQUENCE [LARGE SCALE GENOMIC DNA]</scope>
    <source>
        <strain evidence="7 8">DSM 102200</strain>
    </source>
</reference>
<proteinExistence type="inferred from homology"/>
<dbReference type="InterPro" id="IPR039425">
    <property type="entry name" value="RNA_pol_sigma-70-like"/>
</dbReference>
<comment type="caution">
    <text evidence="7">The sequence shown here is derived from an EMBL/GenBank/DDBJ whole genome shotgun (WGS) entry which is preliminary data.</text>
</comment>
<dbReference type="GO" id="GO:0016987">
    <property type="term" value="F:sigma factor activity"/>
    <property type="evidence" value="ECO:0007669"/>
    <property type="project" value="UniProtKB-KW"/>
</dbReference>
<accession>A0A543BT96</accession>
<comment type="similarity">
    <text evidence="1">Belongs to the sigma-70 factor family. ECF subfamily.</text>
</comment>
<dbReference type="InterPro" id="IPR007627">
    <property type="entry name" value="RNA_pol_sigma70_r2"/>
</dbReference>
<dbReference type="EMBL" id="VFOZ01000003">
    <property type="protein sequence ID" value="TQL88049.1"/>
    <property type="molecule type" value="Genomic_DNA"/>
</dbReference>
<dbReference type="Gene3D" id="1.10.1740.10">
    <property type="match status" value="1"/>
</dbReference>
<feature type="domain" description="RNA polymerase sigma-70 region 2" evidence="5">
    <location>
        <begin position="40"/>
        <end position="107"/>
    </location>
</feature>
<evidence type="ECO:0000256" key="2">
    <source>
        <dbReference type="ARBA" id="ARBA00023015"/>
    </source>
</evidence>
<dbReference type="SUPFAM" id="SSF88946">
    <property type="entry name" value="Sigma2 domain of RNA polymerase sigma factors"/>
    <property type="match status" value="1"/>
</dbReference>
<feature type="domain" description="RNA polymerase sigma factor 70 region 4 type 2" evidence="6">
    <location>
        <begin position="140"/>
        <end position="191"/>
    </location>
</feature>
<keyword evidence="8" id="KW-1185">Reference proteome</keyword>
<dbReference type="InterPro" id="IPR036388">
    <property type="entry name" value="WH-like_DNA-bd_sf"/>
</dbReference>
<dbReference type="Proteomes" id="UP000316096">
    <property type="component" value="Unassembled WGS sequence"/>
</dbReference>
<dbReference type="AlphaFoldDB" id="A0A543BT96"/>
<dbReference type="GO" id="GO:0003677">
    <property type="term" value="F:DNA binding"/>
    <property type="evidence" value="ECO:0007669"/>
    <property type="project" value="InterPro"/>
</dbReference>
<gene>
    <name evidence="7" type="ORF">FB559_8662</name>
</gene>
<evidence type="ECO:0000256" key="3">
    <source>
        <dbReference type="ARBA" id="ARBA00023082"/>
    </source>
</evidence>
<sequence length="206" mass="23311">MGRSVTGADTARQASGHDIHEQDAALIRRSWHDPEAFAGLFDRYVEQIHHYVARRLGTDAADDIVAETFLAAFRRRHSYDTERAMARPWLYGIATNLVARHRRSEQRYLRVLHRTGMDPLPEPMADAVAARVTAQMDERRMAKALGRLSPDDRDVLLMAAWGGLSYEEMAQALEVPIGTIRSRLHRARKKMQAALGADPTTRIQEV</sequence>
<evidence type="ECO:0000259" key="6">
    <source>
        <dbReference type="Pfam" id="PF08281"/>
    </source>
</evidence>
<dbReference type="PANTHER" id="PTHR43133:SF51">
    <property type="entry name" value="RNA POLYMERASE SIGMA FACTOR"/>
    <property type="match status" value="1"/>
</dbReference>
<dbReference type="Gene3D" id="1.10.10.10">
    <property type="entry name" value="Winged helix-like DNA-binding domain superfamily/Winged helix DNA-binding domain"/>
    <property type="match status" value="1"/>
</dbReference>
<keyword evidence="3" id="KW-0731">Sigma factor</keyword>
<dbReference type="NCBIfam" id="TIGR02937">
    <property type="entry name" value="sigma70-ECF"/>
    <property type="match status" value="1"/>
</dbReference>
<evidence type="ECO:0000313" key="8">
    <source>
        <dbReference type="Proteomes" id="UP000316096"/>
    </source>
</evidence>
<dbReference type="GO" id="GO:0006352">
    <property type="term" value="P:DNA-templated transcription initiation"/>
    <property type="evidence" value="ECO:0007669"/>
    <property type="project" value="InterPro"/>
</dbReference>
<dbReference type="InterPro" id="IPR013249">
    <property type="entry name" value="RNA_pol_sigma70_r4_t2"/>
</dbReference>
<keyword evidence="4" id="KW-0804">Transcription</keyword>
<dbReference type="Pfam" id="PF08281">
    <property type="entry name" value="Sigma70_r4_2"/>
    <property type="match status" value="1"/>
</dbReference>
<keyword evidence="2" id="KW-0805">Transcription regulation</keyword>
<dbReference type="InterPro" id="IPR013325">
    <property type="entry name" value="RNA_pol_sigma_r2"/>
</dbReference>
<dbReference type="CDD" id="cd06171">
    <property type="entry name" value="Sigma70_r4"/>
    <property type="match status" value="1"/>
</dbReference>
<dbReference type="InterPro" id="IPR014284">
    <property type="entry name" value="RNA_pol_sigma-70_dom"/>
</dbReference>
<dbReference type="SUPFAM" id="SSF88659">
    <property type="entry name" value="Sigma3 and sigma4 domains of RNA polymerase sigma factors"/>
    <property type="match status" value="1"/>
</dbReference>
<evidence type="ECO:0000313" key="7">
    <source>
        <dbReference type="EMBL" id="TQL88049.1"/>
    </source>
</evidence>
<protein>
    <submittedName>
        <fullName evidence="7">RNA polymerase sigma-70 factor (ECF subfamily)</fullName>
    </submittedName>
</protein>
<evidence type="ECO:0000259" key="5">
    <source>
        <dbReference type="Pfam" id="PF04542"/>
    </source>
</evidence>
<dbReference type="InterPro" id="IPR013324">
    <property type="entry name" value="RNA_pol_sigma_r3/r4-like"/>
</dbReference>
<dbReference type="PANTHER" id="PTHR43133">
    <property type="entry name" value="RNA POLYMERASE ECF-TYPE SIGMA FACTO"/>
    <property type="match status" value="1"/>
</dbReference>
<organism evidence="7 8">
    <name type="scientific">Actinoallomurus bryophytorum</name>
    <dbReference type="NCBI Taxonomy" id="1490222"/>
    <lineage>
        <taxon>Bacteria</taxon>
        <taxon>Bacillati</taxon>
        <taxon>Actinomycetota</taxon>
        <taxon>Actinomycetes</taxon>
        <taxon>Streptosporangiales</taxon>
        <taxon>Thermomonosporaceae</taxon>
        <taxon>Actinoallomurus</taxon>
    </lineage>
</organism>
<evidence type="ECO:0000256" key="4">
    <source>
        <dbReference type="ARBA" id="ARBA00023163"/>
    </source>
</evidence>
<dbReference type="Pfam" id="PF04542">
    <property type="entry name" value="Sigma70_r2"/>
    <property type="match status" value="1"/>
</dbReference>
<name>A0A543BT96_9ACTN</name>